<evidence type="ECO:0000256" key="8">
    <source>
        <dbReference type="ARBA" id="ARBA00023002"/>
    </source>
</evidence>
<feature type="domain" description="Ketosynthase family 3 (KS3)" evidence="14">
    <location>
        <begin position="1"/>
        <end position="307"/>
    </location>
</feature>
<dbReference type="OrthoDB" id="6504497at2759"/>
<evidence type="ECO:0000256" key="5">
    <source>
        <dbReference type="ARBA" id="ARBA00022801"/>
    </source>
</evidence>
<keyword evidence="4" id="KW-0444">Lipid biosynthesis</keyword>
<dbReference type="Gene3D" id="3.40.47.10">
    <property type="match status" value="1"/>
</dbReference>
<evidence type="ECO:0000313" key="16">
    <source>
        <dbReference type="Proteomes" id="UP000759131"/>
    </source>
</evidence>
<keyword evidence="10" id="KW-0443">Lipid metabolism</keyword>
<keyword evidence="11" id="KW-0275">Fatty acid biosynthesis</keyword>
<dbReference type="PROSITE" id="PS52004">
    <property type="entry name" value="KS3_2"/>
    <property type="match status" value="1"/>
</dbReference>
<dbReference type="EMBL" id="OC865648">
    <property type="protein sequence ID" value="CAD7632497.1"/>
    <property type="molecule type" value="Genomic_DNA"/>
</dbReference>
<evidence type="ECO:0000256" key="10">
    <source>
        <dbReference type="ARBA" id="ARBA00023098"/>
    </source>
</evidence>
<dbReference type="InterPro" id="IPR011032">
    <property type="entry name" value="GroES-like_sf"/>
</dbReference>
<keyword evidence="8" id="KW-0560">Oxidoreductase</keyword>
<proteinExistence type="predicted"/>
<gene>
    <name evidence="15" type="ORF">OSB1V03_LOCUS12900</name>
</gene>
<dbReference type="SUPFAM" id="SSF53901">
    <property type="entry name" value="Thiolase-like"/>
    <property type="match status" value="2"/>
</dbReference>
<evidence type="ECO:0000259" key="14">
    <source>
        <dbReference type="PROSITE" id="PS52004"/>
    </source>
</evidence>
<keyword evidence="16" id="KW-1185">Reference proteome</keyword>
<dbReference type="PANTHER" id="PTHR43775">
    <property type="entry name" value="FATTY ACID SYNTHASE"/>
    <property type="match status" value="1"/>
</dbReference>
<dbReference type="Gene3D" id="3.10.129.110">
    <property type="entry name" value="Polyketide synthase dehydratase"/>
    <property type="match status" value="1"/>
</dbReference>
<dbReference type="InterPro" id="IPR049552">
    <property type="entry name" value="PKS_DH_N"/>
</dbReference>
<dbReference type="Proteomes" id="UP000759131">
    <property type="component" value="Unassembled WGS sequence"/>
</dbReference>
<dbReference type="Pfam" id="PF21149">
    <property type="entry name" value="FAS_pseudo-KR"/>
    <property type="match status" value="1"/>
</dbReference>
<keyword evidence="5" id="KW-0378">Hydrolase</keyword>
<dbReference type="InterPro" id="IPR001227">
    <property type="entry name" value="Ac_transferase_dom_sf"/>
</dbReference>
<dbReference type="EMBL" id="CAJPIZ010011073">
    <property type="protein sequence ID" value="CAG2112927.1"/>
    <property type="molecule type" value="Genomic_DNA"/>
</dbReference>
<keyword evidence="12" id="KW-0511">Multifunctional enzyme</keyword>
<evidence type="ECO:0000256" key="12">
    <source>
        <dbReference type="ARBA" id="ARBA00023268"/>
    </source>
</evidence>
<dbReference type="SUPFAM" id="SSF50129">
    <property type="entry name" value="GroES-like"/>
    <property type="match status" value="1"/>
</dbReference>
<dbReference type="GO" id="GO:0016787">
    <property type="term" value="F:hydrolase activity"/>
    <property type="evidence" value="ECO:0007669"/>
    <property type="project" value="UniProtKB-KW"/>
</dbReference>
<dbReference type="InterPro" id="IPR014030">
    <property type="entry name" value="Ketoacyl_synth_N"/>
</dbReference>
<dbReference type="PANTHER" id="PTHR43775:SF7">
    <property type="entry name" value="FATTY ACID SYNTHASE"/>
    <property type="match status" value="1"/>
</dbReference>
<dbReference type="InterPro" id="IPR016039">
    <property type="entry name" value="Thiolase-like"/>
</dbReference>
<feature type="non-terminal residue" evidence="15">
    <location>
        <position position="1316"/>
    </location>
</feature>
<keyword evidence="3" id="KW-0596">Phosphopantetheine</keyword>
<sequence>TVPEALSGTNTGVFIGICVNEELHACRDAPQLPAYKNFMSQTVANKFNLKGPTLSADTYCNSSFIALNEAYLAIKYGRCDAALCIGVNIAFNPNSYYNFFRLNMISPDSKCMCLDERANGYAKGEAVVTVFLQRRSRARRVYATIVNIVTNNDGYKSEGITFPSWHRQRAVIARTYAECRIDPTRVDYVEAHCTGTKAGDPVEMRAIYYAIAATDAREKPLLIGALKSNTGHTEGASGLCAVTKVILAFENELIPANLHFNRANPAIESLIEGHIQPINENTVFSGDLVGLNNFGFGGSNTHLILRSPKIRAQAGNDHIVGHRYPRLVHVCGRSEGAVNYFFGKLFEKPTKISRDLLHLINELSKSSPHETGTGCRPMRYRGFTLIGANSSVQTGLTFTPIQVNKVAKTRRQLCFLFPGIGSQFDKQLMSFDMVCAYADDCLTARETLLVAYYCGKFIDKMSAKKGLNITFNGPNATNIGHCLGEYYDEVLTTGRDTNPYIETLVRKLDSVIGCDRQKSSKWITNTNDYNCNYINGKYFVDCLLLPAMLNNRLTNCVPNGSVIVDLCSYTLLANESMSLNSNYTYIPLMKRMDDNCESLLLTGLGRLYTHGFNVSIETLYPAVGGPVSTGTRMLSPFIQWNHTKSYREIKFPEYFNFFQSRSSESYTIDFTDVNDQYILDHCIDGTVLFPGTGYLMLAWRSLAFHKQISYKEFAVEFRDVQLLRVTPVTADRKVTFTVNVDRSTHRFHIIESGSIVVSGTVREITGDQPLRYTSVLNEIQAMADTSDETPIWLQSKDVYKVLRTRGYNYGPTVTAGLEMRGVRTSALHRNVKSQKPALRRYEFAAFDECSAINTITDTISGGQSIGDINMDLQKQILNESQLDKDMWCLSCGERNFLRSQLTIFAENLNELSGNRVNIVEVNAGSAPMYGTVMSAIDILQYSLDVNFVFIGSTIGFKEEDKNLYSNTYTLNDSRLGCDVNDNSIDLIVYKDQSLCNLTANETQNVDINAQLSCCAAKHTRNQLALKPYDQMASSADETVMNAVNSVGFRLVSRNTDSCSVHSLLYRKIISEPSIERQIFIEFTNNYNKWLHSFQHEFSSIGDKPVDQSIWLVANGSAEGLLGFIKCVRTEPNGHRVRALQIMDTNNADCIVLDKTNTMLNDVIKNNLAINVLRDGKVGHYVLNELPERRQTVDSEHCFLNQQNRGDLSSFQWFECQHKYWPLNRKSGEKLVNIYYSALNFRDIMLATGRLQLTAPDGETECLIGSEFAGRDENRNRVMGMVLSKALATTCVVKKTHFLWPIPDHWSMEEAATVPCV</sequence>
<dbReference type="SMART" id="SM00825">
    <property type="entry name" value="PKS_KS"/>
    <property type="match status" value="1"/>
</dbReference>
<evidence type="ECO:0000256" key="13">
    <source>
        <dbReference type="ARBA" id="ARBA00044883"/>
    </source>
</evidence>
<dbReference type="InterPro" id="IPR050091">
    <property type="entry name" value="PKS_NRPS_Biosynth_Enz"/>
</dbReference>
<dbReference type="InterPro" id="IPR032821">
    <property type="entry name" value="PKS_assoc"/>
</dbReference>
<dbReference type="Pfam" id="PF16197">
    <property type="entry name" value="KAsynt_C_assoc"/>
    <property type="match status" value="1"/>
</dbReference>
<dbReference type="Pfam" id="PF00109">
    <property type="entry name" value="ketoacyl-synt"/>
    <property type="match status" value="1"/>
</dbReference>
<feature type="non-terminal residue" evidence="15">
    <location>
        <position position="1"/>
    </location>
</feature>
<evidence type="ECO:0000313" key="15">
    <source>
        <dbReference type="EMBL" id="CAD7632497.1"/>
    </source>
</evidence>
<accession>A0A7R9Q5L3</accession>
<dbReference type="CDD" id="cd00833">
    <property type="entry name" value="PKS"/>
    <property type="match status" value="1"/>
</dbReference>
<evidence type="ECO:0000256" key="7">
    <source>
        <dbReference type="ARBA" id="ARBA00022857"/>
    </source>
</evidence>
<keyword evidence="7" id="KW-0521">NADP</keyword>
<dbReference type="InterPro" id="IPR042104">
    <property type="entry name" value="PKS_dehydratase_sf"/>
</dbReference>
<protein>
    <recommendedName>
        <fullName evidence="2">Fatty acid synthase</fullName>
        <ecNumber evidence="1">2.3.1.85</ecNumber>
    </recommendedName>
</protein>
<dbReference type="Gene3D" id="3.30.70.3290">
    <property type="match status" value="2"/>
</dbReference>
<dbReference type="InterPro" id="IPR014031">
    <property type="entry name" value="Ketoacyl_synth_C"/>
</dbReference>
<dbReference type="Gene3D" id="3.40.366.10">
    <property type="entry name" value="Malonyl-Coenzyme A Acyl Carrier Protein, domain 2"/>
    <property type="match status" value="1"/>
</dbReference>
<dbReference type="InterPro" id="IPR020841">
    <property type="entry name" value="PKS_Beta-ketoAc_synthase_dom"/>
</dbReference>
<dbReference type="Gene3D" id="3.90.180.10">
    <property type="entry name" value="Medium-chain alcohol dehydrogenases, catalytic domain"/>
    <property type="match status" value="1"/>
</dbReference>
<evidence type="ECO:0000256" key="11">
    <source>
        <dbReference type="ARBA" id="ARBA00023160"/>
    </source>
</evidence>
<dbReference type="GO" id="GO:0004312">
    <property type="term" value="F:fatty acid synthase activity"/>
    <property type="evidence" value="ECO:0007669"/>
    <property type="project" value="UniProtKB-EC"/>
</dbReference>
<evidence type="ECO:0000256" key="3">
    <source>
        <dbReference type="ARBA" id="ARBA00022450"/>
    </source>
</evidence>
<evidence type="ECO:0000256" key="6">
    <source>
        <dbReference type="ARBA" id="ARBA00022832"/>
    </source>
</evidence>
<comment type="catalytic activity">
    <reaction evidence="13">
        <text>acetyl-CoA + n malonyl-CoA + 2n NADPH + 2n H(+) = a long-chain fatty acid + (n+1) CoA + n CO2 + 2n NADP(+).</text>
        <dbReference type="EC" id="2.3.1.85"/>
    </reaction>
</comment>
<dbReference type="InterPro" id="IPR049391">
    <property type="entry name" value="FAS_pseudo-KR"/>
</dbReference>
<dbReference type="Pfam" id="PF02801">
    <property type="entry name" value="Ketoacyl-synt_C"/>
    <property type="match status" value="1"/>
</dbReference>
<evidence type="ECO:0000256" key="1">
    <source>
        <dbReference type="ARBA" id="ARBA00012873"/>
    </source>
</evidence>
<name>A0A7R9Q5L3_9ACAR</name>
<reference evidence="15" key="1">
    <citation type="submission" date="2020-11" db="EMBL/GenBank/DDBJ databases">
        <authorList>
            <person name="Tran Van P."/>
        </authorList>
    </citation>
    <scope>NUCLEOTIDE SEQUENCE</scope>
</reference>
<dbReference type="Gene3D" id="3.40.50.720">
    <property type="entry name" value="NAD(P)-binding Rossmann-like Domain"/>
    <property type="match status" value="1"/>
</dbReference>
<evidence type="ECO:0000256" key="9">
    <source>
        <dbReference type="ARBA" id="ARBA00023027"/>
    </source>
</evidence>
<organism evidence="15">
    <name type="scientific">Medioppia subpectinata</name>
    <dbReference type="NCBI Taxonomy" id="1979941"/>
    <lineage>
        <taxon>Eukaryota</taxon>
        <taxon>Metazoa</taxon>
        <taxon>Ecdysozoa</taxon>
        <taxon>Arthropoda</taxon>
        <taxon>Chelicerata</taxon>
        <taxon>Arachnida</taxon>
        <taxon>Acari</taxon>
        <taxon>Acariformes</taxon>
        <taxon>Sarcoptiformes</taxon>
        <taxon>Oribatida</taxon>
        <taxon>Brachypylina</taxon>
        <taxon>Oppioidea</taxon>
        <taxon>Oppiidae</taxon>
        <taxon>Medioppia</taxon>
    </lineage>
</organism>
<evidence type="ECO:0000256" key="2">
    <source>
        <dbReference type="ARBA" id="ARBA00018769"/>
    </source>
</evidence>
<dbReference type="GO" id="GO:0016491">
    <property type="term" value="F:oxidoreductase activity"/>
    <property type="evidence" value="ECO:0007669"/>
    <property type="project" value="UniProtKB-KW"/>
</dbReference>
<keyword evidence="9" id="KW-0520">NAD</keyword>
<dbReference type="Pfam" id="PF21089">
    <property type="entry name" value="PKS_DH_N"/>
    <property type="match status" value="1"/>
</dbReference>
<evidence type="ECO:0000256" key="4">
    <source>
        <dbReference type="ARBA" id="ARBA00022516"/>
    </source>
</evidence>
<dbReference type="GO" id="GO:0006633">
    <property type="term" value="P:fatty acid biosynthetic process"/>
    <property type="evidence" value="ECO:0007669"/>
    <property type="project" value="UniProtKB-KW"/>
</dbReference>
<keyword evidence="6" id="KW-0276">Fatty acid metabolism</keyword>
<dbReference type="EC" id="2.3.1.85" evidence="1"/>